<dbReference type="AlphaFoldDB" id="A0A6C0CY77"/>
<protein>
    <submittedName>
        <fullName evidence="1">Uncharacterized protein</fullName>
    </submittedName>
</protein>
<evidence type="ECO:0000313" key="1">
    <source>
        <dbReference type="EMBL" id="QHT09193.1"/>
    </source>
</evidence>
<accession>A0A6C0CY77</accession>
<dbReference type="EMBL" id="MN739508">
    <property type="protein sequence ID" value="QHT09193.1"/>
    <property type="molecule type" value="Genomic_DNA"/>
</dbReference>
<sequence length="234" mass="27126">MDGYQSDAMIDKEIERLQEMKLHRQEDDDLMWEVFDKELNDLEGDLDEAEKKSWYKKTNCDEEDEGIMLHPTEKEMEEIVEMWEENCDYGSRLRKHINDVVGDNIIVDPRLNYEHGAIVDHLRNSKVDSFVARVFVKTMGDHYAVIQCRWGTGYVPNSVLYCAAGNYVYPGAVVSMVLKYSPLEKNSTHPFIGVYILNNWGFDGSGVTFEPKNLDEFVEMDLKEAIEKHRSAVQ</sequence>
<proteinExistence type="predicted"/>
<name>A0A6C0CY77_9ZZZZ</name>
<organism evidence="1">
    <name type="scientific">viral metagenome</name>
    <dbReference type="NCBI Taxonomy" id="1070528"/>
    <lineage>
        <taxon>unclassified sequences</taxon>
        <taxon>metagenomes</taxon>
        <taxon>organismal metagenomes</taxon>
    </lineage>
</organism>
<reference evidence="1" key="1">
    <citation type="journal article" date="2020" name="Nature">
        <title>Giant virus diversity and host interactions through global metagenomics.</title>
        <authorList>
            <person name="Schulz F."/>
            <person name="Roux S."/>
            <person name="Paez-Espino D."/>
            <person name="Jungbluth S."/>
            <person name="Walsh D.A."/>
            <person name="Denef V.J."/>
            <person name="McMahon K.D."/>
            <person name="Konstantinidis K.T."/>
            <person name="Eloe-Fadrosh E.A."/>
            <person name="Kyrpides N.C."/>
            <person name="Woyke T."/>
        </authorList>
    </citation>
    <scope>NUCLEOTIDE SEQUENCE</scope>
    <source>
        <strain evidence="1">GVMAG-M-3300023110-24</strain>
    </source>
</reference>